<organism evidence="2 3">
    <name type="scientific">Dictyobacter alpinus</name>
    <dbReference type="NCBI Taxonomy" id="2014873"/>
    <lineage>
        <taxon>Bacteria</taxon>
        <taxon>Bacillati</taxon>
        <taxon>Chloroflexota</taxon>
        <taxon>Ktedonobacteria</taxon>
        <taxon>Ktedonobacterales</taxon>
        <taxon>Dictyobacteraceae</taxon>
        <taxon>Dictyobacter</taxon>
    </lineage>
</organism>
<protein>
    <recommendedName>
        <fullName evidence="4">Branched-chain amino acid ABC transporter</fullName>
    </recommendedName>
</protein>
<gene>
    <name evidence="2" type="ORF">KDA_10110</name>
</gene>
<dbReference type="Proteomes" id="UP000287171">
    <property type="component" value="Unassembled WGS sequence"/>
</dbReference>
<dbReference type="EMBL" id="BIFT01000001">
    <property type="protein sequence ID" value="GCE25527.1"/>
    <property type="molecule type" value="Genomic_DNA"/>
</dbReference>
<proteinExistence type="predicted"/>
<evidence type="ECO:0008006" key="4">
    <source>
        <dbReference type="Google" id="ProtNLM"/>
    </source>
</evidence>
<dbReference type="InterPro" id="IPR008407">
    <property type="entry name" value="Brnchd-chn_aa_trnsp_AzlD"/>
</dbReference>
<dbReference type="AlphaFoldDB" id="A0A402B2J3"/>
<evidence type="ECO:0000256" key="1">
    <source>
        <dbReference type="SAM" id="Phobius"/>
    </source>
</evidence>
<feature type="transmembrane region" description="Helical" evidence="1">
    <location>
        <begin position="82"/>
        <end position="99"/>
    </location>
</feature>
<sequence>MQTNLTSVLTILGMALITYATRAGGVWLMSSLPLSKKLQAWVNILPGTLLVSIVAPTVFTAGFAEVGASLATIFIAIRTRNILLSMLIGVGVVVGLRWVQAYF</sequence>
<evidence type="ECO:0000313" key="2">
    <source>
        <dbReference type="EMBL" id="GCE25527.1"/>
    </source>
</evidence>
<comment type="caution">
    <text evidence="2">The sequence shown here is derived from an EMBL/GenBank/DDBJ whole genome shotgun (WGS) entry which is preliminary data.</text>
</comment>
<evidence type="ECO:0000313" key="3">
    <source>
        <dbReference type="Proteomes" id="UP000287171"/>
    </source>
</evidence>
<keyword evidence="3" id="KW-1185">Reference proteome</keyword>
<dbReference type="Pfam" id="PF05437">
    <property type="entry name" value="AzlD"/>
    <property type="match status" value="1"/>
</dbReference>
<keyword evidence="1" id="KW-1133">Transmembrane helix</keyword>
<reference evidence="3" key="1">
    <citation type="submission" date="2018-12" db="EMBL/GenBank/DDBJ databases">
        <title>Tengunoibacter tsumagoiensis gen. nov., sp. nov., Dictyobacter kobayashii sp. nov., D. alpinus sp. nov., and D. joshuensis sp. nov. and description of Dictyobacteraceae fam. nov. within the order Ktedonobacterales isolated from Tengu-no-mugimeshi.</title>
        <authorList>
            <person name="Wang C.M."/>
            <person name="Zheng Y."/>
            <person name="Sakai Y."/>
            <person name="Toyoda A."/>
            <person name="Minakuchi Y."/>
            <person name="Abe K."/>
            <person name="Yokota A."/>
            <person name="Yabe S."/>
        </authorList>
    </citation>
    <scope>NUCLEOTIDE SEQUENCE [LARGE SCALE GENOMIC DNA]</scope>
    <source>
        <strain evidence="3">Uno16</strain>
    </source>
</reference>
<accession>A0A402B2J3</accession>
<name>A0A402B2J3_9CHLR</name>
<keyword evidence="1" id="KW-0472">Membrane</keyword>
<dbReference type="OrthoDB" id="7679326at2"/>
<feature type="transmembrane region" description="Helical" evidence="1">
    <location>
        <begin position="44"/>
        <end position="75"/>
    </location>
</feature>
<dbReference type="RefSeq" id="WP_126626101.1">
    <property type="nucleotide sequence ID" value="NZ_BIFT01000001.1"/>
</dbReference>
<keyword evidence="1" id="KW-0812">Transmembrane</keyword>